<proteinExistence type="predicted"/>
<dbReference type="InterPro" id="IPR052729">
    <property type="entry name" value="Acyl/Acetyltrans_Enzymes"/>
</dbReference>
<name>A0A1D8D855_CHLLM</name>
<dbReference type="InterPro" id="IPR016181">
    <property type="entry name" value="Acyl_CoA_acyltransferase"/>
</dbReference>
<dbReference type="SUPFAM" id="SSF55729">
    <property type="entry name" value="Acyl-CoA N-acyltransferases (Nat)"/>
    <property type="match status" value="1"/>
</dbReference>
<reference evidence="2" key="1">
    <citation type="submission" date="2016-09" db="EMBL/GenBank/DDBJ databases">
        <title>Genome sequence of Chlorobaculum limnaeum.</title>
        <authorList>
            <person name="Liu Z."/>
            <person name="Tank M."/>
            <person name="Bryant D.A."/>
        </authorList>
    </citation>
    <scope>NUCLEOTIDE SEQUENCE [LARGE SCALE GENOMIC DNA]</scope>
    <source>
        <strain evidence="2">DSM 1677</strain>
    </source>
</reference>
<dbReference type="Proteomes" id="UP000095185">
    <property type="component" value="Chromosome"/>
</dbReference>
<dbReference type="InterPro" id="IPR041496">
    <property type="entry name" value="YitH/HolE_GNAT"/>
</dbReference>
<protein>
    <submittedName>
        <fullName evidence="2">GNAT family N-acetyltransferase</fullName>
    </submittedName>
</protein>
<keyword evidence="3" id="KW-1185">Reference proteome</keyword>
<feature type="domain" description="N-acetyltransferase" evidence="1">
    <location>
        <begin position="7"/>
        <end position="135"/>
    </location>
</feature>
<gene>
    <name evidence="2" type="ORF">BIU88_05790</name>
</gene>
<evidence type="ECO:0000313" key="2">
    <source>
        <dbReference type="EMBL" id="AOS85024.1"/>
    </source>
</evidence>
<dbReference type="CDD" id="cd04301">
    <property type="entry name" value="NAT_SF"/>
    <property type="match status" value="1"/>
</dbReference>
<accession>A0A1D8D855</accession>
<dbReference type="PANTHER" id="PTHR47237:SF1">
    <property type="entry name" value="SLL0310 PROTEIN"/>
    <property type="match status" value="1"/>
</dbReference>
<dbReference type="Pfam" id="PF18014">
    <property type="entry name" value="Acetyltransf_18"/>
    <property type="match status" value="1"/>
</dbReference>
<dbReference type="PANTHER" id="PTHR47237">
    <property type="entry name" value="SLL0310 PROTEIN"/>
    <property type="match status" value="1"/>
</dbReference>
<dbReference type="Gene3D" id="3.40.630.90">
    <property type="match status" value="1"/>
</dbReference>
<sequence>MSPIPGYTIRTMTRQEIDLAVDWAAAEGWNPGLEDAECFCRADPEGFLIGLVHGEPVACISVVRYGSSFGFLGFYIVMPEYRGRGLGLELWNAGLKRLEGRVVGLDGVVAQQHNYRKSGFALAWRNIRYMGAARSSRDNIEETVPLSSVPFEELVTYDREFFPDDRRAFLECWASRQGSRAFGIRQSGKLAGYGLIRPCRAGFKIGPLFTDNPELAETLFGALESSVPEGSAIFLDIPEVNPAALELVQRHEMSVVFETARMYKGPAPQLPVERIFGVTTFELG</sequence>
<dbReference type="InterPro" id="IPR000182">
    <property type="entry name" value="GNAT_dom"/>
</dbReference>
<dbReference type="KEGG" id="clz:BIU88_05790"/>
<dbReference type="GO" id="GO:0016747">
    <property type="term" value="F:acyltransferase activity, transferring groups other than amino-acyl groups"/>
    <property type="evidence" value="ECO:0007669"/>
    <property type="project" value="InterPro"/>
</dbReference>
<evidence type="ECO:0000313" key="3">
    <source>
        <dbReference type="Proteomes" id="UP000095185"/>
    </source>
</evidence>
<dbReference type="OrthoDB" id="20916at2"/>
<dbReference type="EMBL" id="CP017305">
    <property type="protein sequence ID" value="AOS85024.1"/>
    <property type="molecule type" value="Genomic_DNA"/>
</dbReference>
<dbReference type="STRING" id="274537.BIU88_05790"/>
<evidence type="ECO:0000259" key="1">
    <source>
        <dbReference type="PROSITE" id="PS51186"/>
    </source>
</evidence>
<dbReference type="Pfam" id="PF00583">
    <property type="entry name" value="Acetyltransf_1"/>
    <property type="match status" value="1"/>
</dbReference>
<organism evidence="2 3">
    <name type="scientific">Chlorobaculum limnaeum</name>
    <dbReference type="NCBI Taxonomy" id="274537"/>
    <lineage>
        <taxon>Bacteria</taxon>
        <taxon>Pseudomonadati</taxon>
        <taxon>Chlorobiota</taxon>
        <taxon>Chlorobiia</taxon>
        <taxon>Chlorobiales</taxon>
        <taxon>Chlorobiaceae</taxon>
        <taxon>Chlorobaculum</taxon>
    </lineage>
</organism>
<dbReference type="AlphaFoldDB" id="A0A1D8D855"/>
<dbReference type="Gene3D" id="3.40.630.30">
    <property type="match status" value="1"/>
</dbReference>
<dbReference type="PROSITE" id="PS51186">
    <property type="entry name" value="GNAT"/>
    <property type="match status" value="1"/>
</dbReference>
<dbReference type="RefSeq" id="WP_069811457.1">
    <property type="nucleotide sequence ID" value="NZ_CP017305.1"/>
</dbReference>